<dbReference type="Gene3D" id="1.10.10.10">
    <property type="entry name" value="Winged helix-like DNA-binding domain superfamily/Winged helix DNA-binding domain"/>
    <property type="match status" value="1"/>
</dbReference>
<dbReference type="PANTHER" id="PTHR30363:SF44">
    <property type="entry name" value="AGA OPERON TRANSCRIPTIONAL REPRESSOR-RELATED"/>
    <property type="match status" value="1"/>
</dbReference>
<dbReference type="PRINTS" id="PR00037">
    <property type="entry name" value="HTHLACR"/>
</dbReference>
<dbReference type="InterPro" id="IPR001034">
    <property type="entry name" value="DeoR_HTH"/>
</dbReference>
<feature type="domain" description="HTH deoR-type" evidence="5">
    <location>
        <begin position="32"/>
        <end position="87"/>
    </location>
</feature>
<dbReference type="InterPro" id="IPR014036">
    <property type="entry name" value="DeoR-like_C"/>
</dbReference>
<keyword evidence="2" id="KW-0238">DNA-binding</keyword>
<evidence type="ECO:0000259" key="5">
    <source>
        <dbReference type="PROSITE" id="PS51000"/>
    </source>
</evidence>
<comment type="caution">
    <text evidence="6">The sequence shown here is derived from an EMBL/GenBank/DDBJ whole genome shotgun (WGS) entry which is preliminary data.</text>
</comment>
<accession>A0A934TN12</accession>
<dbReference type="InterPro" id="IPR018356">
    <property type="entry name" value="Tscrpt_reg_HTH_DeoR_CS"/>
</dbReference>
<dbReference type="Proteomes" id="UP000706333">
    <property type="component" value="Unassembled WGS sequence"/>
</dbReference>
<keyword evidence="1" id="KW-0805">Transcription regulation</keyword>
<feature type="region of interest" description="Disordered" evidence="4">
    <location>
        <begin position="1"/>
        <end position="32"/>
    </location>
</feature>
<evidence type="ECO:0000256" key="1">
    <source>
        <dbReference type="ARBA" id="ARBA00023015"/>
    </source>
</evidence>
<evidence type="ECO:0000256" key="4">
    <source>
        <dbReference type="SAM" id="MobiDB-lite"/>
    </source>
</evidence>
<reference evidence="6" key="2">
    <citation type="journal article" date="2020" name="Microorganisms">
        <title>Osmotic Adaptation and Compatible Solute Biosynthesis of Phototrophic Bacteria as Revealed from Genome Analyses.</title>
        <authorList>
            <person name="Imhoff J.F."/>
            <person name="Rahn T."/>
            <person name="Kunzel S."/>
            <person name="Keller A."/>
            <person name="Neulinger S.C."/>
        </authorList>
    </citation>
    <scope>NUCLEOTIDE SEQUENCE</scope>
    <source>
        <strain evidence="6">LMG 28126</strain>
    </source>
</reference>
<dbReference type="PROSITE" id="PS51000">
    <property type="entry name" value="HTH_DEOR_2"/>
    <property type="match status" value="1"/>
</dbReference>
<evidence type="ECO:0000256" key="3">
    <source>
        <dbReference type="ARBA" id="ARBA00023163"/>
    </source>
</evidence>
<dbReference type="InterPro" id="IPR037171">
    <property type="entry name" value="NagB/RpiA_transferase-like"/>
</dbReference>
<organism evidence="6 7">
    <name type="scientific">Rhodobaculum claviforme</name>
    <dbReference type="NCBI Taxonomy" id="1549854"/>
    <lineage>
        <taxon>Bacteria</taxon>
        <taxon>Pseudomonadati</taxon>
        <taxon>Pseudomonadota</taxon>
        <taxon>Alphaproteobacteria</taxon>
        <taxon>Rhodobacterales</taxon>
        <taxon>Paracoccaceae</taxon>
        <taxon>Rhodobaculum</taxon>
    </lineage>
</organism>
<dbReference type="SMART" id="SM00420">
    <property type="entry name" value="HTH_DEOR"/>
    <property type="match status" value="1"/>
</dbReference>
<dbReference type="SMART" id="SM01134">
    <property type="entry name" value="DeoRC"/>
    <property type="match status" value="1"/>
</dbReference>
<dbReference type="SUPFAM" id="SSF46785">
    <property type="entry name" value="Winged helix' DNA-binding domain"/>
    <property type="match status" value="1"/>
</dbReference>
<dbReference type="Pfam" id="PF08220">
    <property type="entry name" value="HTH_DeoR"/>
    <property type="match status" value="1"/>
</dbReference>
<dbReference type="PANTHER" id="PTHR30363">
    <property type="entry name" value="HTH-TYPE TRANSCRIPTIONAL REGULATOR SRLR-RELATED"/>
    <property type="match status" value="1"/>
</dbReference>
<sequence>MIRPFGRKKSLTDPPPPWPHHPEPGGTGPVKPDARRQLILAHVARQGEARVEDLARRFDVSLETMRRDLAQLAEAGEVIKRHGRVRRAALVHEPDMTDRMATQGAQKARAATHLAALIQPNETVFMDTGSTTLACARALARVAGLTCITNSLAIAEVLGRAGRRVFLLGGSYGPANAQTVGPMVIEQATRFRADRAIVTVAGLEARAGATDADVEEAQVARAMLAQADMSVVVADSAKFGRRAAFTVSPLRALGLIVSEHGAQTPDDWLATAPPEPAT</sequence>
<dbReference type="AlphaFoldDB" id="A0A934TN12"/>
<dbReference type="InterPro" id="IPR050313">
    <property type="entry name" value="Carb_Metab_HTH_regulators"/>
</dbReference>
<dbReference type="EMBL" id="NHSD01000286">
    <property type="protein sequence ID" value="MBK5928053.1"/>
    <property type="molecule type" value="Genomic_DNA"/>
</dbReference>
<name>A0A934TN12_9RHOB</name>
<keyword evidence="7" id="KW-1185">Reference proteome</keyword>
<evidence type="ECO:0000313" key="6">
    <source>
        <dbReference type="EMBL" id="MBK5928053.1"/>
    </source>
</evidence>
<dbReference type="GO" id="GO:0003677">
    <property type="term" value="F:DNA binding"/>
    <property type="evidence" value="ECO:0007669"/>
    <property type="project" value="UniProtKB-KW"/>
</dbReference>
<dbReference type="SUPFAM" id="SSF100950">
    <property type="entry name" value="NagB/RpiA/CoA transferase-like"/>
    <property type="match status" value="1"/>
</dbReference>
<dbReference type="PROSITE" id="PS00894">
    <property type="entry name" value="HTH_DEOR_1"/>
    <property type="match status" value="1"/>
</dbReference>
<proteinExistence type="predicted"/>
<dbReference type="InterPro" id="IPR036390">
    <property type="entry name" value="WH_DNA-bd_sf"/>
</dbReference>
<dbReference type="Gene3D" id="3.40.50.1360">
    <property type="match status" value="1"/>
</dbReference>
<evidence type="ECO:0000313" key="7">
    <source>
        <dbReference type="Proteomes" id="UP000706333"/>
    </source>
</evidence>
<reference evidence="6" key="1">
    <citation type="submission" date="2017-05" db="EMBL/GenBank/DDBJ databases">
        <authorList>
            <person name="Imhoff J.F."/>
            <person name="Rahn T."/>
            <person name="Kuenzel S."/>
            <person name="Neulinger S.C."/>
        </authorList>
    </citation>
    <scope>NUCLEOTIDE SEQUENCE</scope>
    <source>
        <strain evidence="6">LMG 28126</strain>
    </source>
</reference>
<protein>
    <recommendedName>
        <fullName evidence="5">HTH deoR-type domain-containing protein</fullName>
    </recommendedName>
</protein>
<keyword evidence="3" id="KW-0804">Transcription</keyword>
<dbReference type="GO" id="GO:0003700">
    <property type="term" value="F:DNA-binding transcription factor activity"/>
    <property type="evidence" value="ECO:0007669"/>
    <property type="project" value="InterPro"/>
</dbReference>
<dbReference type="InterPro" id="IPR036388">
    <property type="entry name" value="WH-like_DNA-bd_sf"/>
</dbReference>
<dbReference type="Pfam" id="PF00455">
    <property type="entry name" value="DeoRC"/>
    <property type="match status" value="1"/>
</dbReference>
<gene>
    <name evidence="6" type="ORF">CCR87_12065</name>
</gene>
<evidence type="ECO:0000256" key="2">
    <source>
        <dbReference type="ARBA" id="ARBA00023125"/>
    </source>
</evidence>